<dbReference type="InterPro" id="IPR036514">
    <property type="entry name" value="SGNH_hydro_sf"/>
</dbReference>
<dbReference type="Gene3D" id="3.40.50.1110">
    <property type="entry name" value="SGNH hydrolase"/>
    <property type="match status" value="1"/>
</dbReference>
<comment type="caution">
    <text evidence="2">The sequence shown here is derived from an EMBL/GenBank/DDBJ whole genome shotgun (WGS) entry which is preliminary data.</text>
</comment>
<gene>
    <name evidence="2" type="ORF">RMSM_07160</name>
</gene>
<feature type="non-terminal residue" evidence="2">
    <location>
        <position position="182"/>
    </location>
</feature>
<dbReference type="EMBL" id="ANOG01001022">
    <property type="protein sequence ID" value="EMI15912.1"/>
    <property type="molecule type" value="Genomic_DNA"/>
</dbReference>
<dbReference type="Proteomes" id="UP000011991">
    <property type="component" value="Unassembled WGS sequence"/>
</dbReference>
<dbReference type="PANTHER" id="PTHR30383">
    <property type="entry name" value="THIOESTERASE 1/PROTEASE 1/LYSOPHOSPHOLIPASE L1"/>
    <property type="match status" value="1"/>
</dbReference>
<dbReference type="Pfam" id="PF13472">
    <property type="entry name" value="Lipase_GDSL_2"/>
    <property type="match status" value="1"/>
</dbReference>
<dbReference type="InterPro" id="IPR013830">
    <property type="entry name" value="SGNH_hydro"/>
</dbReference>
<proteinExistence type="predicted"/>
<feature type="domain" description="SGNH hydrolase-type esterase" evidence="1">
    <location>
        <begin position="3"/>
        <end position="144"/>
    </location>
</feature>
<dbReference type="GO" id="GO:0004622">
    <property type="term" value="F:phosphatidylcholine lysophospholipase activity"/>
    <property type="evidence" value="ECO:0007669"/>
    <property type="project" value="TreeGrafter"/>
</dbReference>
<protein>
    <submittedName>
        <fullName evidence="2">Lipolytic protein G-D-S-L family</fullName>
    </submittedName>
</protein>
<dbReference type="InterPro" id="IPR051532">
    <property type="entry name" value="Ester_Hydrolysis_Enzymes"/>
</dbReference>
<keyword evidence="3" id="KW-1185">Reference proteome</keyword>
<reference evidence="2 3" key="1">
    <citation type="journal article" date="2013" name="Mar. Genomics">
        <title>Expression of sulfatases in Rhodopirellula baltica and the diversity of sulfatases in the genus Rhodopirellula.</title>
        <authorList>
            <person name="Wegner C.E."/>
            <person name="Richter-Heitmann T."/>
            <person name="Klindworth A."/>
            <person name="Klockow C."/>
            <person name="Richter M."/>
            <person name="Achstetter T."/>
            <person name="Glockner F.O."/>
            <person name="Harder J."/>
        </authorList>
    </citation>
    <scope>NUCLEOTIDE SEQUENCE [LARGE SCALE GENOMIC DNA]</scope>
    <source>
        <strain evidence="2 3">SM1</strain>
    </source>
</reference>
<accession>M5RKL8</accession>
<name>M5RKL8_9BACT</name>
<dbReference type="SUPFAM" id="SSF52266">
    <property type="entry name" value="SGNH hydrolase"/>
    <property type="match status" value="1"/>
</dbReference>
<organism evidence="2 3">
    <name type="scientific">Rhodopirellula maiorica SM1</name>
    <dbReference type="NCBI Taxonomy" id="1265738"/>
    <lineage>
        <taxon>Bacteria</taxon>
        <taxon>Pseudomonadati</taxon>
        <taxon>Planctomycetota</taxon>
        <taxon>Planctomycetia</taxon>
        <taxon>Pirellulales</taxon>
        <taxon>Pirellulaceae</taxon>
        <taxon>Novipirellula</taxon>
    </lineage>
</organism>
<evidence type="ECO:0000313" key="3">
    <source>
        <dbReference type="Proteomes" id="UP000011991"/>
    </source>
</evidence>
<dbReference type="PANTHER" id="PTHR30383:SF5">
    <property type="entry name" value="SGNH HYDROLASE-TYPE ESTERASE DOMAIN-CONTAINING PROTEIN"/>
    <property type="match status" value="1"/>
</dbReference>
<evidence type="ECO:0000313" key="2">
    <source>
        <dbReference type="EMBL" id="EMI15912.1"/>
    </source>
</evidence>
<evidence type="ECO:0000259" key="1">
    <source>
        <dbReference type="Pfam" id="PF13472"/>
    </source>
</evidence>
<sequence length="182" mass="20523">MTVRNLGWSGDDVHGYARKRFDSPREGYSRLLADIEVAKPTVVLLAYGFAEASDGDPAIGRFADGLQRLIHDIRQSNRRVILMTPFPLPGYKTENYQESIAQTREIVQTVGKETHSPVVSMAWHPSKDETTLDGLVPNEQGYARLANELADVLVGGQPQQVEDELSQQIVRKNELFFHQYRL</sequence>
<dbReference type="AlphaFoldDB" id="M5RKL8"/>